<dbReference type="RefSeq" id="WP_091257214.1">
    <property type="nucleotide sequence ID" value="NZ_FNDB01000006.1"/>
</dbReference>
<sequence length="221" mass="26667">MKLLTYLFCLFALQTLYSQQVYKFDCEVIYQFYYKHKNLRDTRSYLVNSKDNSYYALKIPVGKRKYRIKLMDYNGLVANQVFKKEELEKQSVLIALFNANSYINPHKYQINNYDFQKQSDTLVDGKLFKKIKLETTNEELKKNKNIGHNLYIVDQSFNFLPTFDFATAYEIWKARKNFPNGLLTQFYMYNSKNEVVHELQFKEIVYRDFKISYFNYTPQKP</sequence>
<dbReference type="Proteomes" id="UP000199274">
    <property type="component" value="Unassembled WGS sequence"/>
</dbReference>
<evidence type="ECO:0000313" key="2">
    <source>
        <dbReference type="Proteomes" id="UP000199274"/>
    </source>
</evidence>
<reference evidence="2" key="1">
    <citation type="submission" date="2016-10" db="EMBL/GenBank/DDBJ databases">
        <authorList>
            <person name="Varghese N."/>
            <person name="Submissions S."/>
        </authorList>
    </citation>
    <scope>NUCLEOTIDE SEQUENCE [LARGE SCALE GENOMIC DNA]</scope>
    <source>
        <strain evidence="2">CGMCC 1.2747</strain>
    </source>
</reference>
<protein>
    <recommendedName>
        <fullName evidence="3">GLPGLI family protein</fullName>
    </recommendedName>
</protein>
<evidence type="ECO:0000313" key="1">
    <source>
        <dbReference type="EMBL" id="SDH33743.1"/>
    </source>
</evidence>
<name>A0A1G8BKW8_9FLAO</name>
<proteinExistence type="predicted"/>
<evidence type="ECO:0008006" key="3">
    <source>
        <dbReference type="Google" id="ProtNLM"/>
    </source>
</evidence>
<keyword evidence="2" id="KW-1185">Reference proteome</keyword>
<gene>
    <name evidence="1" type="ORF">SAMN04488062_10679</name>
</gene>
<organism evidence="1 2">
    <name type="scientific">Flavobacterium omnivorum</name>
    <dbReference type="NCBI Taxonomy" id="178355"/>
    <lineage>
        <taxon>Bacteria</taxon>
        <taxon>Pseudomonadati</taxon>
        <taxon>Bacteroidota</taxon>
        <taxon>Flavobacteriia</taxon>
        <taxon>Flavobacteriales</taxon>
        <taxon>Flavobacteriaceae</taxon>
        <taxon>Flavobacterium</taxon>
    </lineage>
</organism>
<accession>A0A1G8BKW8</accession>
<dbReference type="EMBL" id="FNDB01000006">
    <property type="protein sequence ID" value="SDH33743.1"/>
    <property type="molecule type" value="Genomic_DNA"/>
</dbReference>
<dbReference type="OrthoDB" id="1430565at2"/>
<dbReference type="AlphaFoldDB" id="A0A1G8BKW8"/>